<evidence type="ECO:0000256" key="4">
    <source>
        <dbReference type="ARBA" id="ARBA00022801"/>
    </source>
</evidence>
<dbReference type="SMART" id="SM00022">
    <property type="entry name" value="PLAc"/>
    <property type="match status" value="1"/>
</dbReference>
<keyword evidence="3 10" id="KW-0732">Signal</keyword>
<dbReference type="InterPro" id="IPR002642">
    <property type="entry name" value="LysoPLipase_cat_dom"/>
</dbReference>
<dbReference type="SMR" id="W3X4B0"/>
<evidence type="ECO:0000256" key="6">
    <source>
        <dbReference type="ARBA" id="ARBA00023098"/>
    </source>
</evidence>
<evidence type="ECO:0000259" key="11">
    <source>
        <dbReference type="PROSITE" id="PS51210"/>
    </source>
</evidence>
<reference evidence="13" key="1">
    <citation type="journal article" date="2015" name="BMC Genomics">
        <title>Genomic and transcriptomic analysis of the endophytic fungus Pestalotiopsis fici reveals its lifestyle and high potential for synthesis of natural products.</title>
        <authorList>
            <person name="Wang X."/>
            <person name="Zhang X."/>
            <person name="Liu L."/>
            <person name="Xiang M."/>
            <person name="Wang W."/>
            <person name="Sun X."/>
            <person name="Che Y."/>
            <person name="Guo L."/>
            <person name="Liu G."/>
            <person name="Guo L."/>
            <person name="Wang C."/>
            <person name="Yin W.B."/>
            <person name="Stadler M."/>
            <person name="Zhang X."/>
            <person name="Liu X."/>
        </authorList>
    </citation>
    <scope>NUCLEOTIDE SEQUENCE [LARGE SCALE GENOMIC DNA]</scope>
    <source>
        <strain evidence="13">W106-1 / CGMCC3.15140</strain>
    </source>
</reference>
<dbReference type="OrthoDB" id="4084751at2759"/>
<feature type="chain" id="PRO_5005150180" description="Lysophospholipase" evidence="10">
    <location>
        <begin position="19"/>
        <end position="655"/>
    </location>
</feature>
<organism evidence="12 13">
    <name type="scientific">Pestalotiopsis fici (strain W106-1 / CGMCC3.15140)</name>
    <dbReference type="NCBI Taxonomy" id="1229662"/>
    <lineage>
        <taxon>Eukaryota</taxon>
        <taxon>Fungi</taxon>
        <taxon>Dikarya</taxon>
        <taxon>Ascomycota</taxon>
        <taxon>Pezizomycotina</taxon>
        <taxon>Sordariomycetes</taxon>
        <taxon>Xylariomycetidae</taxon>
        <taxon>Amphisphaeriales</taxon>
        <taxon>Sporocadaceae</taxon>
        <taxon>Pestalotiopsis</taxon>
    </lineage>
</organism>
<comment type="similarity">
    <text evidence="1 10">Belongs to the lysophospholipase family.</text>
</comment>
<keyword evidence="6 9" id="KW-0443">Lipid metabolism</keyword>
<dbReference type="InParanoid" id="W3X4B0"/>
<evidence type="ECO:0000256" key="8">
    <source>
        <dbReference type="ARBA" id="ARBA00049531"/>
    </source>
</evidence>
<evidence type="ECO:0000313" key="13">
    <source>
        <dbReference type="Proteomes" id="UP000030651"/>
    </source>
</evidence>
<dbReference type="EC" id="3.1.1.5" evidence="2 10"/>
<dbReference type="FunCoup" id="W3X4B0">
    <property type="interactions" value="84"/>
</dbReference>
<dbReference type="SUPFAM" id="SSF52151">
    <property type="entry name" value="FabD/lysophospholipase-like"/>
    <property type="match status" value="1"/>
</dbReference>
<evidence type="ECO:0000256" key="3">
    <source>
        <dbReference type="ARBA" id="ARBA00022729"/>
    </source>
</evidence>
<dbReference type="STRING" id="1229662.W3X4B0"/>
<evidence type="ECO:0000256" key="7">
    <source>
        <dbReference type="ARBA" id="ARBA00023180"/>
    </source>
</evidence>
<sequence length="655" mass="70008">MQLSLPSSLLSLIGLVLAVPDSHSALDLALANRRRQLVHRASPDSPSGGYAPANVDCPSARPTIRSAHNLSTSESDWLDKRRQNVLDPLSAFLSASNITDFDAESYISSNKDNLTAIPNVAIAVSGGGYRALMNGAGFIAAADSRVNGSSEASGIGGLLQASTYLAGLSGGGWLVGSIYANNFSTVVELRDGSPGSSVWAFDRSIFQGPEESGISILNTASYWDDIANQVDAKRDIGYDASITDYWGRALSYQLINATDGGPAYTFSSIADSQDFKDANQPMPILVADGRVPGVKVITLNATVYEMNPWEIGTFDPTVFAFAPIKYVGSNFTNGSVPDDGHCVEGFDQYGYVMGTSSSLFNQFILQNLTSSGIPDFLVSTIQDILDWLGEEDDDIADWAPNPFYGYDATGNNYNVDQESLTLVDGGEDLQNIPLHPLIQPERAVDVIFAVDSSADTTYNWPNGTALRASYDRSKGSIANGTEFPAVPDAETFINLGLNRKPTFFGCDVNNFTSPDNAPPLVVYIANTPYTAWSNVSTYDPSYADDERNNIIQNGYNVGTMGNGTLGDSGNWRTCIGCAIMSRTWAKAGADVPSVCQDCFTEYCWDGTVNSTAVGSFEPEPFLTLSAESAAVSFVKQGPAGLMSCIMGITLLLLAF</sequence>
<dbReference type="AlphaFoldDB" id="W3X4B0"/>
<dbReference type="OMA" id="GPEQYSL"/>
<evidence type="ECO:0000256" key="10">
    <source>
        <dbReference type="RuleBase" id="RU362103"/>
    </source>
</evidence>
<dbReference type="GeneID" id="19270993"/>
<dbReference type="GO" id="GO:0046475">
    <property type="term" value="P:glycerophospholipid catabolic process"/>
    <property type="evidence" value="ECO:0007669"/>
    <property type="project" value="TreeGrafter"/>
</dbReference>
<keyword evidence="5 9" id="KW-0442">Lipid degradation</keyword>
<dbReference type="KEGG" id="pfy:PFICI_05980"/>
<accession>W3X4B0</accession>
<keyword evidence="4 9" id="KW-0378">Hydrolase</keyword>
<evidence type="ECO:0000313" key="12">
    <source>
        <dbReference type="EMBL" id="ETS80978.1"/>
    </source>
</evidence>
<dbReference type="InterPro" id="IPR016035">
    <property type="entry name" value="Acyl_Trfase/lysoPLipase"/>
</dbReference>
<dbReference type="EMBL" id="KI912112">
    <property type="protein sequence ID" value="ETS80978.1"/>
    <property type="molecule type" value="Genomic_DNA"/>
</dbReference>
<dbReference type="PANTHER" id="PTHR10728:SF33">
    <property type="entry name" value="LYSOPHOSPHOLIPASE 1-RELATED"/>
    <property type="match status" value="1"/>
</dbReference>
<gene>
    <name evidence="12" type="ORF">PFICI_05980</name>
</gene>
<protein>
    <recommendedName>
        <fullName evidence="2 10">Lysophospholipase</fullName>
        <ecNumber evidence="2 10">3.1.1.5</ecNumber>
    </recommendedName>
</protein>
<evidence type="ECO:0000256" key="2">
    <source>
        <dbReference type="ARBA" id="ARBA00013274"/>
    </source>
</evidence>
<evidence type="ECO:0000256" key="5">
    <source>
        <dbReference type="ARBA" id="ARBA00022963"/>
    </source>
</evidence>
<dbReference type="PROSITE" id="PS51210">
    <property type="entry name" value="PLA2C"/>
    <property type="match status" value="1"/>
</dbReference>
<keyword evidence="7" id="KW-0325">Glycoprotein</keyword>
<dbReference type="Pfam" id="PF01735">
    <property type="entry name" value="PLA2_B"/>
    <property type="match status" value="1"/>
</dbReference>
<keyword evidence="13" id="KW-1185">Reference proteome</keyword>
<feature type="signal peptide" evidence="10">
    <location>
        <begin position="1"/>
        <end position="18"/>
    </location>
</feature>
<dbReference type="RefSeq" id="XP_007832752.1">
    <property type="nucleotide sequence ID" value="XM_007834561.1"/>
</dbReference>
<dbReference type="HOGENOM" id="CLU_014602_0_0_1"/>
<proteinExistence type="inferred from homology"/>
<dbReference type="GO" id="GO:0004623">
    <property type="term" value="F:phospholipase A2 activity"/>
    <property type="evidence" value="ECO:0007669"/>
    <property type="project" value="TreeGrafter"/>
</dbReference>
<dbReference type="GO" id="GO:0004622">
    <property type="term" value="F:phosphatidylcholine lysophospholipase activity"/>
    <property type="evidence" value="ECO:0007669"/>
    <property type="project" value="UniProtKB-EC"/>
</dbReference>
<dbReference type="FunFam" id="3.40.1090.10:FF:000010">
    <property type="entry name" value="Lysophospholipase"/>
    <property type="match status" value="1"/>
</dbReference>
<dbReference type="eggNOG" id="KOG1325">
    <property type="taxonomic scope" value="Eukaryota"/>
</dbReference>
<evidence type="ECO:0000256" key="9">
    <source>
        <dbReference type="PROSITE-ProRule" id="PRU00555"/>
    </source>
</evidence>
<dbReference type="Proteomes" id="UP000030651">
    <property type="component" value="Unassembled WGS sequence"/>
</dbReference>
<dbReference type="GO" id="GO:0005783">
    <property type="term" value="C:endoplasmic reticulum"/>
    <property type="evidence" value="ECO:0007669"/>
    <property type="project" value="TreeGrafter"/>
</dbReference>
<name>W3X4B0_PESFW</name>
<dbReference type="Gene3D" id="3.40.1090.10">
    <property type="entry name" value="Cytosolic phospholipase A2 catalytic domain"/>
    <property type="match status" value="1"/>
</dbReference>
<dbReference type="GO" id="GO:0005829">
    <property type="term" value="C:cytosol"/>
    <property type="evidence" value="ECO:0007669"/>
    <property type="project" value="TreeGrafter"/>
</dbReference>
<evidence type="ECO:0000256" key="1">
    <source>
        <dbReference type="ARBA" id="ARBA00008780"/>
    </source>
</evidence>
<feature type="domain" description="PLA2c" evidence="11">
    <location>
        <begin position="56"/>
        <end position="609"/>
    </location>
</feature>
<comment type="catalytic activity">
    <reaction evidence="8 10">
        <text>a 1-acyl-sn-glycero-3-phosphocholine + H2O = sn-glycerol 3-phosphocholine + a fatty acid + H(+)</text>
        <dbReference type="Rhea" id="RHEA:15177"/>
        <dbReference type="ChEBI" id="CHEBI:15377"/>
        <dbReference type="ChEBI" id="CHEBI:15378"/>
        <dbReference type="ChEBI" id="CHEBI:16870"/>
        <dbReference type="ChEBI" id="CHEBI:28868"/>
        <dbReference type="ChEBI" id="CHEBI:58168"/>
        <dbReference type="EC" id="3.1.1.5"/>
    </reaction>
</comment>
<dbReference type="PANTHER" id="PTHR10728">
    <property type="entry name" value="CYTOSOLIC PHOSPHOLIPASE A2"/>
    <property type="match status" value="1"/>
</dbReference>